<dbReference type="Proteomes" id="UP000283269">
    <property type="component" value="Unassembled WGS sequence"/>
</dbReference>
<evidence type="ECO:0000313" key="2">
    <source>
        <dbReference type="Proteomes" id="UP000283269"/>
    </source>
</evidence>
<reference evidence="1 2" key="1">
    <citation type="journal article" date="2018" name="Evol. Lett.">
        <title>Horizontal gene cluster transfer increased hallucinogenic mushroom diversity.</title>
        <authorList>
            <person name="Reynolds H.T."/>
            <person name="Vijayakumar V."/>
            <person name="Gluck-Thaler E."/>
            <person name="Korotkin H.B."/>
            <person name="Matheny P.B."/>
            <person name="Slot J.C."/>
        </authorList>
    </citation>
    <scope>NUCLEOTIDE SEQUENCE [LARGE SCALE GENOMIC DNA]</scope>
    <source>
        <strain evidence="1 2">2631</strain>
    </source>
</reference>
<proteinExistence type="predicted"/>
<accession>A0A409WJC4</accession>
<keyword evidence="2" id="KW-1185">Reference proteome</keyword>
<protein>
    <submittedName>
        <fullName evidence="1">Uncharacterized protein</fullName>
    </submittedName>
</protein>
<name>A0A409WJC4_PSICY</name>
<comment type="caution">
    <text evidence="1">The sequence shown here is derived from an EMBL/GenBank/DDBJ whole genome shotgun (WGS) entry which is preliminary data.</text>
</comment>
<evidence type="ECO:0000313" key="1">
    <source>
        <dbReference type="EMBL" id="PPQ78624.1"/>
    </source>
</evidence>
<dbReference type="AlphaFoldDB" id="A0A409WJC4"/>
<gene>
    <name evidence="1" type="ORF">CVT25_010588</name>
</gene>
<organism evidence="1 2">
    <name type="scientific">Psilocybe cyanescens</name>
    <dbReference type="NCBI Taxonomy" id="93625"/>
    <lineage>
        <taxon>Eukaryota</taxon>
        <taxon>Fungi</taxon>
        <taxon>Dikarya</taxon>
        <taxon>Basidiomycota</taxon>
        <taxon>Agaricomycotina</taxon>
        <taxon>Agaricomycetes</taxon>
        <taxon>Agaricomycetidae</taxon>
        <taxon>Agaricales</taxon>
        <taxon>Agaricineae</taxon>
        <taxon>Strophariaceae</taxon>
        <taxon>Psilocybe</taxon>
    </lineage>
</organism>
<dbReference type="PROSITE" id="PS51257">
    <property type="entry name" value="PROKAR_LIPOPROTEIN"/>
    <property type="match status" value="1"/>
</dbReference>
<dbReference type="InParanoid" id="A0A409WJC4"/>
<dbReference type="OrthoDB" id="3031510at2759"/>
<sequence length="139" mass="14509">MSSRKGCVICLPDLSSIFLTGVAVQNSLATSSCWAPTTVAAFYGPLADLRSDANVFCNQFVLGGRKPIVSSAGRYTFGWQSAVFYGNFASPASCLSTFNALVTKCYGTANPKRPIKLGGVRVDPGGAVLVISFGNGITL</sequence>
<dbReference type="EMBL" id="NHYD01003412">
    <property type="protein sequence ID" value="PPQ78624.1"/>
    <property type="molecule type" value="Genomic_DNA"/>
</dbReference>
<dbReference type="CDD" id="cd22811">
    <property type="entry name" value="agbl-like"/>
    <property type="match status" value="1"/>
</dbReference>